<evidence type="ECO:0000313" key="4">
    <source>
        <dbReference type="EMBL" id="THF26899.1"/>
    </source>
</evidence>
<dbReference type="InterPro" id="IPR012338">
    <property type="entry name" value="Beta-lactam/transpept-like"/>
</dbReference>
<evidence type="ECO:0000259" key="3">
    <source>
        <dbReference type="Pfam" id="PF10062"/>
    </source>
</evidence>
<dbReference type="SUPFAM" id="SSF56601">
    <property type="entry name" value="beta-lactamase/transpeptidase-like"/>
    <property type="match status" value="1"/>
</dbReference>
<dbReference type="EMBL" id="SSBS01000008">
    <property type="protein sequence ID" value="THF26899.1"/>
    <property type="molecule type" value="Genomic_DNA"/>
</dbReference>
<feature type="domain" description="Sporulation stage II protein D amidase enhancer LytB N-terminal" evidence="2">
    <location>
        <begin position="307"/>
        <end position="364"/>
    </location>
</feature>
<proteinExistence type="predicted"/>
<feature type="signal peptide" evidence="1">
    <location>
        <begin position="1"/>
        <end position="19"/>
    </location>
</feature>
<feature type="chain" id="PRO_5042957378" evidence="1">
    <location>
        <begin position="20"/>
        <end position="539"/>
    </location>
</feature>
<dbReference type="Proteomes" id="UP000310574">
    <property type="component" value="Unassembled WGS sequence"/>
</dbReference>
<dbReference type="InterPro" id="IPR018748">
    <property type="entry name" value="DUF2300_secreted"/>
</dbReference>
<protein>
    <submittedName>
        <fullName evidence="4">DUF2300 domain-containing protein</fullName>
    </submittedName>
</protein>
<dbReference type="Pfam" id="PF08486">
    <property type="entry name" value="SpoIID"/>
    <property type="match status" value="1"/>
</dbReference>
<feature type="domain" description="DUF2300" evidence="3">
    <location>
        <begin position="402"/>
        <end position="522"/>
    </location>
</feature>
<feature type="domain" description="DUF2300" evidence="3">
    <location>
        <begin position="80"/>
        <end position="200"/>
    </location>
</feature>
<evidence type="ECO:0000256" key="1">
    <source>
        <dbReference type="SAM" id="SignalP"/>
    </source>
</evidence>
<reference evidence="4 5" key="1">
    <citation type="submission" date="2019-04" db="EMBL/GenBank/DDBJ databases">
        <title>Draft genome sequence of Pseudomonas sp. M7D1 isolated from rhizosphere of plant the flowery desert.</title>
        <authorList>
            <person name="Poblete-Morales M."/>
            <person name="Plaza N."/>
            <person name="Corsini G."/>
            <person name="Silva E."/>
        </authorList>
    </citation>
    <scope>NUCLEOTIDE SEQUENCE [LARGE SCALE GENOMIC DNA]</scope>
    <source>
        <strain evidence="4 5">M7D1</strain>
    </source>
</reference>
<evidence type="ECO:0000259" key="2">
    <source>
        <dbReference type="Pfam" id="PF08486"/>
    </source>
</evidence>
<accession>A0AAQ2D7I0</accession>
<dbReference type="RefSeq" id="WP_122881760.1">
    <property type="nucleotide sequence ID" value="NZ_SSBS01000008.1"/>
</dbReference>
<organism evidence="4 5">
    <name type="scientific">Pseudomonas atacamensis</name>
    <dbReference type="NCBI Taxonomy" id="2565368"/>
    <lineage>
        <taxon>Bacteria</taxon>
        <taxon>Pseudomonadati</taxon>
        <taxon>Pseudomonadota</taxon>
        <taxon>Gammaproteobacteria</taxon>
        <taxon>Pseudomonadales</taxon>
        <taxon>Pseudomonadaceae</taxon>
        <taxon>Pseudomonas</taxon>
    </lineage>
</organism>
<name>A0AAQ2D7I0_9PSED</name>
<dbReference type="AlphaFoldDB" id="A0AAQ2D7I0"/>
<dbReference type="Pfam" id="PF10062">
    <property type="entry name" value="DUF2300"/>
    <property type="match status" value="2"/>
</dbReference>
<comment type="caution">
    <text evidence="4">The sequence shown here is derived from an EMBL/GenBank/DDBJ whole genome shotgun (WGS) entry which is preliminary data.</text>
</comment>
<dbReference type="InterPro" id="IPR013693">
    <property type="entry name" value="SpoIID/LytB_N"/>
</dbReference>
<sequence>MRRPLLWLLMGVMPALATAQDELLRVAYQGELLSLSQTQLIKREPLPASLDAPLGSLWKLFVYAWLVDTGAREPAYECRGQSKEEIYCCSAGGKIERDQALVKSCGLYFEPARLGIAATDWRAYWQARQAPSWLLDLPAVQPATRVSVAELLGVLALLPAQDQMRRVLLDVVLNAADGNVVGELGGRLRVKTWSWLGDQDAQSRQGGFAGWTTDGAPIWAGGRGTSQMVLRHYGQALASVLPTAWPADPGRCVEVGLFSKYPVSTLLAGDRVATSGPLRGDYRVEFANGNALDIHSDGELFLLNDKLVARLDREEYVARVLEREAKPQPAEAAKALAVAIRTYLLQNATRNGDCLSIDDSSNRQRVAPRPASAESRNIAAWTADLVLAGSTVTYHSDQPGPDKLAWQQAVEQANAGQRYDAILLHAYPRASLSRWDNPVASCEALPAAQDWLQKQRRGWRPRLESETGYNEVSTFAVCRLAFGRPFVDRERQRIYVRGVLSLQDRLDLTHEYLHLAFEAHPNGQDEIYIEGLARHLLLE</sequence>
<evidence type="ECO:0000313" key="5">
    <source>
        <dbReference type="Proteomes" id="UP000310574"/>
    </source>
</evidence>
<keyword evidence="1" id="KW-0732">Signal</keyword>
<gene>
    <name evidence="4" type="ORF">E5170_26370</name>
</gene>